<organism evidence="8 9">
    <name type="scientific">Aphidius gifuensis</name>
    <name type="common">Parasitoid wasp</name>
    <dbReference type="NCBI Taxonomy" id="684658"/>
    <lineage>
        <taxon>Eukaryota</taxon>
        <taxon>Metazoa</taxon>
        <taxon>Ecdysozoa</taxon>
        <taxon>Arthropoda</taxon>
        <taxon>Hexapoda</taxon>
        <taxon>Insecta</taxon>
        <taxon>Pterygota</taxon>
        <taxon>Neoptera</taxon>
        <taxon>Endopterygota</taxon>
        <taxon>Hymenoptera</taxon>
        <taxon>Apocrita</taxon>
        <taxon>Ichneumonoidea</taxon>
        <taxon>Braconidae</taxon>
        <taxon>Aphidiinae</taxon>
        <taxon>Aphidius</taxon>
    </lineage>
</organism>
<dbReference type="AlphaFoldDB" id="A0A835CPT9"/>
<feature type="domain" description="G-protein coupled receptors family 2 profile 2" evidence="7">
    <location>
        <begin position="80"/>
        <end position="349"/>
    </location>
</feature>
<dbReference type="InterPro" id="IPR000832">
    <property type="entry name" value="GPCR_2_secretin-like"/>
</dbReference>
<feature type="transmembrane region" description="Helical" evidence="5">
    <location>
        <begin position="242"/>
        <end position="265"/>
    </location>
</feature>
<comment type="subcellular location">
    <subcellularLocation>
        <location evidence="1">Membrane</location>
        <topology evidence="1">Multi-pass membrane protein</topology>
    </subcellularLocation>
</comment>
<name>A0A835CPT9_APHGI</name>
<keyword evidence="6" id="KW-0732">Signal</keyword>
<accession>A0A835CPT9</accession>
<feature type="signal peptide" evidence="6">
    <location>
        <begin position="1"/>
        <end position="20"/>
    </location>
</feature>
<evidence type="ECO:0000256" key="5">
    <source>
        <dbReference type="SAM" id="Phobius"/>
    </source>
</evidence>
<evidence type="ECO:0000313" key="8">
    <source>
        <dbReference type="EMBL" id="KAF7989493.1"/>
    </source>
</evidence>
<keyword evidence="4 5" id="KW-0472">Membrane</keyword>
<evidence type="ECO:0000256" key="1">
    <source>
        <dbReference type="ARBA" id="ARBA00004141"/>
    </source>
</evidence>
<dbReference type="PANTHER" id="PTHR47154">
    <property type="entry name" value="G-PROTEIN COUPLED RECEPTOR MTH-RELATED"/>
    <property type="match status" value="1"/>
</dbReference>
<feature type="transmembrane region" description="Helical" evidence="5">
    <location>
        <begin position="144"/>
        <end position="169"/>
    </location>
</feature>
<comment type="caution">
    <text evidence="8">The sequence shown here is derived from an EMBL/GenBank/DDBJ whole genome shotgun (WGS) entry which is preliminary data.</text>
</comment>
<evidence type="ECO:0000256" key="3">
    <source>
        <dbReference type="ARBA" id="ARBA00022989"/>
    </source>
</evidence>
<evidence type="ECO:0000256" key="2">
    <source>
        <dbReference type="ARBA" id="ARBA00022692"/>
    </source>
</evidence>
<evidence type="ECO:0000259" key="7">
    <source>
        <dbReference type="PROSITE" id="PS50261"/>
    </source>
</evidence>
<dbReference type="OrthoDB" id="6082634at2759"/>
<dbReference type="Proteomes" id="UP000639338">
    <property type="component" value="Unassembled WGS sequence"/>
</dbReference>
<feature type="transmembrane region" description="Helical" evidence="5">
    <location>
        <begin position="324"/>
        <end position="347"/>
    </location>
</feature>
<feature type="transmembrane region" description="Helical" evidence="5">
    <location>
        <begin position="117"/>
        <end position="138"/>
    </location>
</feature>
<dbReference type="Pfam" id="PF00002">
    <property type="entry name" value="7tm_2"/>
    <property type="match status" value="1"/>
</dbReference>
<keyword evidence="2 5" id="KW-0812">Transmembrane</keyword>
<dbReference type="GO" id="GO:0008528">
    <property type="term" value="F:G protein-coupled peptide receptor activity"/>
    <property type="evidence" value="ECO:0007669"/>
    <property type="project" value="TreeGrafter"/>
</dbReference>
<reference evidence="8 9" key="1">
    <citation type="submission" date="2020-08" db="EMBL/GenBank/DDBJ databases">
        <title>Aphidius gifuensis genome sequencing and assembly.</title>
        <authorList>
            <person name="Du Z."/>
        </authorList>
    </citation>
    <scope>NUCLEOTIDE SEQUENCE [LARGE SCALE GENOMIC DNA]</scope>
    <source>
        <strain evidence="8">YNYX2018</strain>
        <tissue evidence="8">Adults</tissue>
    </source>
</reference>
<dbReference type="CDD" id="cd15039">
    <property type="entry name" value="7tmB3_Methuselah-like"/>
    <property type="match status" value="1"/>
</dbReference>
<gene>
    <name evidence="8" type="ORF">HCN44_008167</name>
</gene>
<dbReference type="GO" id="GO:0007166">
    <property type="term" value="P:cell surface receptor signaling pathway"/>
    <property type="evidence" value="ECO:0007669"/>
    <property type="project" value="InterPro"/>
</dbReference>
<evidence type="ECO:0000256" key="6">
    <source>
        <dbReference type="SAM" id="SignalP"/>
    </source>
</evidence>
<dbReference type="PROSITE" id="PS50261">
    <property type="entry name" value="G_PROTEIN_RECEP_F2_4"/>
    <property type="match status" value="1"/>
</dbReference>
<dbReference type="InterPro" id="IPR051384">
    <property type="entry name" value="Mth_GPCR"/>
</dbReference>
<feature type="chain" id="PRO_5032678555" description="G-protein coupled receptors family 2 profile 2 domain-containing protein" evidence="6">
    <location>
        <begin position="21"/>
        <end position="368"/>
    </location>
</feature>
<keyword evidence="3 5" id="KW-1133">Transmembrane helix</keyword>
<feature type="transmembrane region" description="Helical" evidence="5">
    <location>
        <begin position="82"/>
        <end position="105"/>
    </location>
</feature>
<dbReference type="SUPFAM" id="SSF81321">
    <property type="entry name" value="Family A G protein-coupled receptor-like"/>
    <property type="match status" value="1"/>
</dbReference>
<sequence length="368" mass="42507">MNIISICSVLVLCYLSTVQCQNNLTIISTNNQNENELSDQNKESIDDLLTDSNQDEAPIITSVIKISKAYNSSNTNEIIEHIVHSTCLLISIPFLIVTFIVYGYLPELKNNRGSILMTRYIGSLSIAFGILIIIKFHLLETSKYLCIIAGLVCYFFFISSFFWLNVMSYDIWKTIGSVQNCGFRCKKMRLFVYSFYVWGSTSVLTIVIVIIEFSPKIPDYFIKPGLNNGHCWFTSIHLAGEYIFFTGPMGIIIFFNILFFILSFIKARNIKRNLINHTNRQDSQRHDDNSQWFYLCFKLSIVTGICWSFEIISKIYLDIFEGHGWLWIIPDLFNTLQGLIIFIIFVCTGKPKKQILKIFFTTKNKLIQ</sequence>
<dbReference type="EMBL" id="JACMRX010000005">
    <property type="protein sequence ID" value="KAF7989493.1"/>
    <property type="molecule type" value="Genomic_DNA"/>
</dbReference>
<keyword evidence="9" id="KW-1185">Reference proteome</keyword>
<dbReference type="PANTHER" id="PTHR47154:SF2">
    <property type="entry name" value="G-PROTEIN COUPLED RECEPTOR MTH-RELATED"/>
    <property type="match status" value="1"/>
</dbReference>
<dbReference type="Gene3D" id="1.20.1070.10">
    <property type="entry name" value="Rhodopsin 7-helix transmembrane proteins"/>
    <property type="match status" value="1"/>
</dbReference>
<dbReference type="GO" id="GO:0005886">
    <property type="term" value="C:plasma membrane"/>
    <property type="evidence" value="ECO:0007669"/>
    <property type="project" value="TreeGrafter"/>
</dbReference>
<dbReference type="InterPro" id="IPR017981">
    <property type="entry name" value="GPCR_2-like_7TM"/>
</dbReference>
<evidence type="ECO:0000313" key="9">
    <source>
        <dbReference type="Proteomes" id="UP000639338"/>
    </source>
</evidence>
<protein>
    <recommendedName>
        <fullName evidence="7">G-protein coupled receptors family 2 profile 2 domain-containing protein</fullName>
    </recommendedName>
</protein>
<feature type="transmembrane region" description="Helical" evidence="5">
    <location>
        <begin position="292"/>
        <end position="312"/>
    </location>
</feature>
<proteinExistence type="predicted"/>
<evidence type="ECO:0000256" key="4">
    <source>
        <dbReference type="ARBA" id="ARBA00023136"/>
    </source>
</evidence>
<feature type="transmembrane region" description="Helical" evidence="5">
    <location>
        <begin position="190"/>
        <end position="211"/>
    </location>
</feature>